<comment type="cofactor">
    <cofactor evidence="1">
        <name>[4Fe-4S] cluster</name>
        <dbReference type="ChEBI" id="CHEBI:49883"/>
    </cofactor>
</comment>
<proteinExistence type="predicted"/>
<evidence type="ECO:0000256" key="3">
    <source>
        <dbReference type="ARBA" id="ARBA00022723"/>
    </source>
</evidence>
<gene>
    <name evidence="8" type="ORF">WMO41_12430</name>
</gene>
<dbReference type="InterPro" id="IPR051198">
    <property type="entry name" value="BchE-like"/>
</dbReference>
<dbReference type="SUPFAM" id="SSF52242">
    <property type="entry name" value="Cobalamin (vitamin B12)-binding domain"/>
    <property type="match status" value="1"/>
</dbReference>
<dbReference type="InterPro" id="IPR036724">
    <property type="entry name" value="Cobalamin-bd_sf"/>
</dbReference>
<protein>
    <submittedName>
        <fullName evidence="8">DUF4080 domain-containing protein</fullName>
    </submittedName>
</protein>
<evidence type="ECO:0000259" key="6">
    <source>
        <dbReference type="PROSITE" id="PS51332"/>
    </source>
</evidence>
<dbReference type="SMART" id="SM00729">
    <property type="entry name" value="Elp3"/>
    <property type="match status" value="1"/>
</dbReference>
<dbReference type="InterPro" id="IPR006158">
    <property type="entry name" value="Cobalamin-bd"/>
</dbReference>
<dbReference type="InterPro" id="IPR058240">
    <property type="entry name" value="rSAM_sf"/>
</dbReference>
<evidence type="ECO:0000313" key="9">
    <source>
        <dbReference type="Proteomes" id="UP001437460"/>
    </source>
</evidence>
<feature type="domain" description="Radical SAM core" evidence="7">
    <location>
        <begin position="265"/>
        <end position="484"/>
    </location>
</feature>
<sequence>MKFLLTAINAKYIHSNPGVYSLKMFAESQGAAEPVQGDQNLREDGLPCALFAEREHADSGAAEISITGQQDEPGCSMQVEIAEYTINNQMELILEDIYRRKPDMVGISCYIWNIAYALDLVRDIHKVLPEADIWLGGPEVSYDAPELLSRETEVFGVMKGEGEEMFAALLECYRTLGCTVRSLKQMHSLGWNEQKNMGTETVADSGRMPELQNWPEAAWVSAFWHRMSQVAGLTYHGEDGTICDQPIRPVMDMSRIPFLYPSLKGFENRIVYYESSRGCPFSCSYCLSSIDKSVRFRDLKLVLPELDFFLEKRVPQVKFVDRTFNAKKSHAMAIWKHILEHDNGVTNFHFEITADLLDEEELELISRMRPGLIQLEIGVQSTNPDTIRAIRRKMDLKRLRYVVERINAGKNVHQHLDLIAGLPFEDYESFERSFNEVYSMEPEQFQLGFLKVLKGSYMYEKVQEYDLQYRGKAPYEVLSTKWLPYSDVLRLKGVEDMVEVYYNSRQFLRTLKLFEQEFDGAFAMYEYMARYYDERNLTGLNHSRLARYEIFHDLISQKVESERMGQFEDALMCDLYLRENAKSRPSFALPQAPYKEEIRGLVPELRTLGTQVHAEVLRSGEILLFDYREKDRLNHNANVTVLGRTEV</sequence>
<feature type="domain" description="B12-binding" evidence="6">
    <location>
        <begin position="43"/>
        <end position="180"/>
    </location>
</feature>
<dbReference type="CDD" id="cd02068">
    <property type="entry name" value="radical_SAM_B12_BD"/>
    <property type="match status" value="1"/>
</dbReference>
<evidence type="ECO:0000256" key="4">
    <source>
        <dbReference type="ARBA" id="ARBA00023004"/>
    </source>
</evidence>
<dbReference type="Proteomes" id="UP001437460">
    <property type="component" value="Unassembled WGS sequence"/>
</dbReference>
<evidence type="ECO:0000313" key="8">
    <source>
        <dbReference type="EMBL" id="MEQ2563960.1"/>
    </source>
</evidence>
<evidence type="ECO:0000259" key="7">
    <source>
        <dbReference type="PROSITE" id="PS51918"/>
    </source>
</evidence>
<keyword evidence="2" id="KW-0949">S-adenosyl-L-methionine</keyword>
<comment type="caution">
    <text evidence="8">The sequence shown here is derived from an EMBL/GenBank/DDBJ whole genome shotgun (WGS) entry which is preliminary data.</text>
</comment>
<dbReference type="PANTHER" id="PTHR43409">
    <property type="entry name" value="ANAEROBIC MAGNESIUM-PROTOPORPHYRIN IX MONOMETHYL ESTER CYCLASE-RELATED"/>
    <property type="match status" value="1"/>
</dbReference>
<dbReference type="SUPFAM" id="SSF102114">
    <property type="entry name" value="Radical SAM enzymes"/>
    <property type="match status" value="1"/>
</dbReference>
<dbReference type="PROSITE" id="PS51918">
    <property type="entry name" value="RADICAL_SAM"/>
    <property type="match status" value="1"/>
</dbReference>
<dbReference type="SFLD" id="SFLDS00029">
    <property type="entry name" value="Radical_SAM"/>
    <property type="match status" value="1"/>
</dbReference>
<organism evidence="8 9">
    <name type="scientific">Ventrimonas faecis</name>
    <dbReference type="NCBI Taxonomy" id="3133170"/>
    <lineage>
        <taxon>Bacteria</taxon>
        <taxon>Bacillati</taxon>
        <taxon>Bacillota</taxon>
        <taxon>Clostridia</taxon>
        <taxon>Lachnospirales</taxon>
        <taxon>Lachnospiraceae</taxon>
        <taxon>Ventrimonas</taxon>
    </lineage>
</organism>
<dbReference type="InterPro" id="IPR006638">
    <property type="entry name" value="Elp3/MiaA/NifB-like_rSAM"/>
</dbReference>
<dbReference type="CDD" id="cd01335">
    <property type="entry name" value="Radical_SAM"/>
    <property type="match status" value="1"/>
</dbReference>
<evidence type="ECO:0000256" key="5">
    <source>
        <dbReference type="ARBA" id="ARBA00023014"/>
    </source>
</evidence>
<evidence type="ECO:0000256" key="1">
    <source>
        <dbReference type="ARBA" id="ARBA00001966"/>
    </source>
</evidence>
<dbReference type="RefSeq" id="WP_349230022.1">
    <property type="nucleotide sequence ID" value="NZ_JBBMFJ010000028.1"/>
</dbReference>
<dbReference type="Gene3D" id="3.80.30.20">
    <property type="entry name" value="tm_1862 like domain"/>
    <property type="match status" value="1"/>
</dbReference>
<dbReference type="Gene3D" id="3.40.50.280">
    <property type="entry name" value="Cobalamin-binding domain"/>
    <property type="match status" value="1"/>
</dbReference>
<keyword evidence="5" id="KW-0411">Iron-sulfur</keyword>
<keyword evidence="3" id="KW-0479">Metal-binding</keyword>
<keyword evidence="9" id="KW-1185">Reference proteome</keyword>
<evidence type="ECO:0000256" key="2">
    <source>
        <dbReference type="ARBA" id="ARBA00022691"/>
    </source>
</evidence>
<dbReference type="InterPro" id="IPR007197">
    <property type="entry name" value="rSAM"/>
</dbReference>
<dbReference type="Pfam" id="PF02310">
    <property type="entry name" value="B12-binding"/>
    <property type="match status" value="1"/>
</dbReference>
<dbReference type="InterPro" id="IPR023404">
    <property type="entry name" value="rSAM_horseshoe"/>
</dbReference>
<dbReference type="SFLD" id="SFLDG01082">
    <property type="entry name" value="B12-binding_domain_containing"/>
    <property type="match status" value="1"/>
</dbReference>
<dbReference type="Pfam" id="PF13311">
    <property type="entry name" value="DUF4080"/>
    <property type="match status" value="1"/>
</dbReference>
<dbReference type="PANTHER" id="PTHR43409:SF16">
    <property type="entry name" value="SLR0320 PROTEIN"/>
    <property type="match status" value="1"/>
</dbReference>
<name>A0ABV1HNR8_9FIRM</name>
<keyword evidence="4" id="KW-0408">Iron</keyword>
<dbReference type="InterPro" id="IPR025288">
    <property type="entry name" value="DUF4080"/>
</dbReference>
<dbReference type="PROSITE" id="PS51332">
    <property type="entry name" value="B12_BINDING"/>
    <property type="match status" value="1"/>
</dbReference>
<reference evidence="8 9" key="1">
    <citation type="submission" date="2024-03" db="EMBL/GenBank/DDBJ databases">
        <title>Human intestinal bacterial collection.</title>
        <authorList>
            <person name="Pauvert C."/>
            <person name="Hitch T.C.A."/>
            <person name="Clavel T."/>
        </authorList>
    </citation>
    <scope>NUCLEOTIDE SEQUENCE [LARGE SCALE GENOMIC DNA]</scope>
    <source>
        <strain evidence="8 9">CLA-AP-H27</strain>
    </source>
</reference>
<accession>A0ABV1HNR8</accession>
<dbReference type="EMBL" id="JBBMFJ010000028">
    <property type="protein sequence ID" value="MEQ2563960.1"/>
    <property type="molecule type" value="Genomic_DNA"/>
</dbReference>
<dbReference type="Pfam" id="PF04055">
    <property type="entry name" value="Radical_SAM"/>
    <property type="match status" value="1"/>
</dbReference>